<feature type="transmembrane region" description="Helical" evidence="8">
    <location>
        <begin position="296"/>
        <end position="317"/>
    </location>
</feature>
<dbReference type="InterPro" id="IPR017972">
    <property type="entry name" value="Cyt_P450_CS"/>
</dbReference>
<dbReference type="SUPFAM" id="SSF48264">
    <property type="entry name" value="Cytochrome P450"/>
    <property type="match status" value="1"/>
</dbReference>
<gene>
    <name evidence="9" type="ORF">FGRAMPH1_01T09325</name>
</gene>
<keyword evidence="8" id="KW-1133">Transmembrane helix</keyword>
<keyword evidence="7" id="KW-0560">Oxidoreductase</keyword>
<feature type="binding site" description="axial binding residue" evidence="6">
    <location>
        <position position="452"/>
    </location>
    <ligand>
        <name>heme</name>
        <dbReference type="ChEBI" id="CHEBI:30413"/>
    </ligand>
    <ligandPart>
        <name>Fe</name>
        <dbReference type="ChEBI" id="CHEBI:18248"/>
    </ligandPart>
</feature>
<dbReference type="eggNOG" id="KOG0684">
    <property type="taxonomic scope" value="Eukaryota"/>
</dbReference>
<dbReference type="PRINTS" id="PR00465">
    <property type="entry name" value="EP450IV"/>
</dbReference>
<name>A0A1C3YM25_GIBZE</name>
<dbReference type="InterPro" id="IPR002403">
    <property type="entry name" value="Cyt_P450_E_grp-IV"/>
</dbReference>
<evidence type="ECO:0000313" key="10">
    <source>
        <dbReference type="Proteomes" id="UP000070720"/>
    </source>
</evidence>
<comment type="cofactor">
    <cofactor evidence="1 6">
        <name>heme</name>
        <dbReference type="ChEBI" id="CHEBI:30413"/>
    </cofactor>
</comment>
<dbReference type="AlphaFoldDB" id="A0A1C3YM25"/>
<evidence type="ECO:0000256" key="8">
    <source>
        <dbReference type="SAM" id="Phobius"/>
    </source>
</evidence>
<evidence type="ECO:0000256" key="7">
    <source>
        <dbReference type="RuleBase" id="RU000461"/>
    </source>
</evidence>
<dbReference type="Gene3D" id="1.10.630.10">
    <property type="entry name" value="Cytochrome P450"/>
    <property type="match status" value="1"/>
</dbReference>
<dbReference type="InterPro" id="IPR036396">
    <property type="entry name" value="Cyt_P450_sf"/>
</dbReference>
<dbReference type="STRING" id="229533.A0A1C3YM25"/>
<dbReference type="Proteomes" id="UP000070720">
    <property type="component" value="Chromosome 2"/>
</dbReference>
<reference evidence="10" key="1">
    <citation type="journal article" date="2007" name="Science">
        <title>The Fusarium graminearum genome reveals a link between localized polymorphism and pathogen specialization.</title>
        <authorList>
            <person name="Cuomo C.A."/>
            <person name="Gueldener U."/>
            <person name="Xu J.-R."/>
            <person name="Trail F."/>
            <person name="Turgeon B.G."/>
            <person name="Di Pietro A."/>
            <person name="Walton J.D."/>
            <person name="Ma L.-J."/>
            <person name="Baker S.E."/>
            <person name="Rep M."/>
            <person name="Adam G."/>
            <person name="Antoniw J."/>
            <person name="Baldwin T."/>
            <person name="Calvo S.E."/>
            <person name="Chang Y.-L."/>
            <person name="DeCaprio D."/>
            <person name="Gale L.R."/>
            <person name="Gnerre S."/>
            <person name="Goswami R.S."/>
            <person name="Hammond-Kosack K."/>
            <person name="Harris L.J."/>
            <person name="Hilburn K."/>
            <person name="Kennell J.C."/>
            <person name="Kroken S."/>
            <person name="Magnuson J.K."/>
            <person name="Mannhaupt G."/>
            <person name="Mauceli E.W."/>
            <person name="Mewes H.-W."/>
            <person name="Mitterbauer R."/>
            <person name="Muehlbauer G."/>
            <person name="Muensterkoetter M."/>
            <person name="Nelson D."/>
            <person name="O'Donnell K."/>
            <person name="Ouellet T."/>
            <person name="Qi W."/>
            <person name="Quesneville H."/>
            <person name="Roncero M.I.G."/>
            <person name="Seong K.-Y."/>
            <person name="Tetko I.V."/>
            <person name="Urban M."/>
            <person name="Waalwijk C."/>
            <person name="Ward T.J."/>
            <person name="Yao J."/>
            <person name="Birren B.W."/>
            <person name="Kistler H.C."/>
        </authorList>
    </citation>
    <scope>NUCLEOTIDE SEQUENCE [LARGE SCALE GENOMIC DNA]</scope>
    <source>
        <strain evidence="10">ATCC MYA-4620 / CBS 123657 / FGSC 9075 / NRRL 31084 / PH-1</strain>
    </source>
</reference>
<dbReference type="EMBL" id="HG970333">
    <property type="protein sequence ID" value="SCB65571.1"/>
    <property type="molecule type" value="Genomic_DNA"/>
</dbReference>
<dbReference type="GO" id="GO:0004497">
    <property type="term" value="F:monooxygenase activity"/>
    <property type="evidence" value="ECO:0007669"/>
    <property type="project" value="UniProtKB-KW"/>
</dbReference>
<dbReference type="PANTHER" id="PTHR47582">
    <property type="entry name" value="P450, PUTATIVE (EUROFUNG)-RELATED"/>
    <property type="match status" value="1"/>
</dbReference>
<dbReference type="GO" id="GO:0016705">
    <property type="term" value="F:oxidoreductase activity, acting on paired donors, with incorporation or reduction of molecular oxygen"/>
    <property type="evidence" value="ECO:0007669"/>
    <property type="project" value="InterPro"/>
</dbReference>
<dbReference type="InParanoid" id="A0A1C3YM25"/>
<dbReference type="InterPro" id="IPR053007">
    <property type="entry name" value="CYP450_monoxygenase_sec-met"/>
</dbReference>
<organism evidence="9 10">
    <name type="scientific">Gibberella zeae (strain ATCC MYA-4620 / CBS 123657 / FGSC 9075 / NRRL 31084 / PH-1)</name>
    <name type="common">Wheat head blight fungus</name>
    <name type="synonym">Fusarium graminearum</name>
    <dbReference type="NCBI Taxonomy" id="229533"/>
    <lineage>
        <taxon>Eukaryota</taxon>
        <taxon>Fungi</taxon>
        <taxon>Dikarya</taxon>
        <taxon>Ascomycota</taxon>
        <taxon>Pezizomycotina</taxon>
        <taxon>Sordariomycetes</taxon>
        <taxon>Hypocreomycetidae</taxon>
        <taxon>Hypocreales</taxon>
        <taxon>Nectriaceae</taxon>
        <taxon>Fusarium</taxon>
    </lineage>
</organism>
<keyword evidence="8" id="KW-0812">Transmembrane</keyword>
<reference evidence="9 10" key="3">
    <citation type="journal article" date="2015" name="BMC Genomics">
        <title>The completed genome sequence of the pathogenic ascomycete fungus Fusarium graminearum.</title>
        <authorList>
            <person name="King R."/>
            <person name="Urban M."/>
            <person name="Hammond-Kosack M.C."/>
            <person name="Hassani-Pak K."/>
            <person name="Hammond-Kosack K.E."/>
        </authorList>
    </citation>
    <scope>NUCLEOTIDE SEQUENCE [LARGE SCALE GENOMIC DNA]</scope>
    <source>
        <strain evidence="10">ATCC MYA-4620 / CBS 123657 / FGSC 9075 / NRRL 31084 / PH-1</strain>
    </source>
</reference>
<evidence type="ECO:0000313" key="9">
    <source>
        <dbReference type="EMBL" id="SCB65571.1"/>
    </source>
</evidence>
<dbReference type="InterPro" id="IPR001128">
    <property type="entry name" value="Cyt_P450"/>
</dbReference>
<accession>A0A1C3YM25</accession>
<dbReference type="CDD" id="cd11040">
    <property type="entry name" value="CYP7_CYP8-like"/>
    <property type="match status" value="1"/>
</dbReference>
<dbReference type="PROSITE" id="PS00086">
    <property type="entry name" value="CYTOCHROME_P450"/>
    <property type="match status" value="1"/>
</dbReference>
<reference evidence="10" key="2">
    <citation type="journal article" date="2010" name="Nature">
        <title>Comparative genomics reveals mobile pathogenicity chromosomes in Fusarium.</title>
        <authorList>
            <person name="Ma L.J."/>
            <person name="van der Does H.C."/>
            <person name="Borkovich K.A."/>
            <person name="Coleman J.J."/>
            <person name="Daboussi M.J."/>
            <person name="Di Pietro A."/>
            <person name="Dufresne M."/>
            <person name="Freitag M."/>
            <person name="Grabherr M."/>
            <person name="Henrissat B."/>
            <person name="Houterman P.M."/>
            <person name="Kang S."/>
            <person name="Shim W.B."/>
            <person name="Woloshuk C."/>
            <person name="Xie X."/>
            <person name="Xu J.R."/>
            <person name="Antoniw J."/>
            <person name="Baker S.E."/>
            <person name="Bluhm B.H."/>
            <person name="Breakspear A."/>
            <person name="Brown D.W."/>
            <person name="Butchko R.A."/>
            <person name="Chapman S."/>
            <person name="Coulson R."/>
            <person name="Coutinho P.M."/>
            <person name="Danchin E.G."/>
            <person name="Diener A."/>
            <person name="Gale L.R."/>
            <person name="Gardiner D.M."/>
            <person name="Goff S."/>
            <person name="Hammond-Kosack K.E."/>
            <person name="Hilburn K."/>
            <person name="Hua-Van A."/>
            <person name="Jonkers W."/>
            <person name="Kazan K."/>
            <person name="Kodira C.D."/>
            <person name="Koehrsen M."/>
            <person name="Kumar L."/>
            <person name="Lee Y.H."/>
            <person name="Li L."/>
            <person name="Manners J.M."/>
            <person name="Miranda-Saavedra D."/>
            <person name="Mukherjee M."/>
            <person name="Park G."/>
            <person name="Park J."/>
            <person name="Park S.Y."/>
            <person name="Proctor R.H."/>
            <person name="Regev A."/>
            <person name="Ruiz-Roldan M.C."/>
            <person name="Sain D."/>
            <person name="Sakthikumar S."/>
            <person name="Sykes S."/>
            <person name="Schwartz D.C."/>
            <person name="Turgeon B.G."/>
            <person name="Wapinski I."/>
            <person name="Yoder O."/>
            <person name="Young S."/>
            <person name="Zeng Q."/>
            <person name="Zhou S."/>
            <person name="Galagan J."/>
            <person name="Cuomo C.A."/>
            <person name="Kistler H.C."/>
            <person name="Rep M."/>
        </authorList>
    </citation>
    <scope>GENOME REANNOTATION</scope>
    <source>
        <strain evidence="10">ATCC MYA-4620 / CBS 123657 / FGSC 9075 / NRRL 31084 / PH-1</strain>
    </source>
</reference>
<keyword evidence="10" id="KW-1185">Reference proteome</keyword>
<proteinExistence type="inferred from homology"/>
<keyword evidence="6 7" id="KW-0349">Heme</keyword>
<sequence length="523" mass="58671">MIFDNLSLSNTWVVLVLSAVFLVLSRFIAPTISENEPPIVKPRAPFIGHIISMLRDGSDIYVNLFKQRKEPIVTLPMLNGKLYVINSPDLIQAALRNNDISFTPFILESSKAMWGLSDNAMASISDLANLKGGMQIIHSTLGGESLHKLNISSLSRFMTYLNRVKPGENIGIADTYIWLRDMLTDASATAVYGPKNPITVDKMHLVWYSLLQSIYSTCSNSGRDYDKQALLVAIGLPSFVTKAAINARLKVNNLLLSYYKNGGNHEKGASEIIQQRATYLRKTGFTDDDLSHMEFMILWVGVTNTAPVLFWLFVHVLTSAGYTSRVRAEIEAITIITKTPEGRKATFDTRLLEKSCPFLNACYQECLRHYSHSIGNRRVMQDTEIQDSQGRKYLLKKGVNVQWPPPVTHFNTEVWGQDADVFRPERFMDVTPQDEKKRRGALLSFGGGKHLCPGRKFAYTELLGLVGVVALGFEVKGLELPESKYAGIGIGGKMPDWENMEKGFGLRRREGWEDVTWVFDGDN</sequence>
<evidence type="ECO:0000256" key="6">
    <source>
        <dbReference type="PIRSR" id="PIRSR602403-1"/>
    </source>
</evidence>
<evidence type="ECO:0000256" key="5">
    <source>
        <dbReference type="ARBA" id="ARBA00023033"/>
    </source>
</evidence>
<protein>
    <submittedName>
        <fullName evidence="9">Chromosome 2, complete genome</fullName>
    </submittedName>
</protein>
<dbReference type="PANTHER" id="PTHR47582:SF1">
    <property type="entry name" value="P450, PUTATIVE (EUROFUNG)-RELATED"/>
    <property type="match status" value="1"/>
</dbReference>
<feature type="transmembrane region" description="Helical" evidence="8">
    <location>
        <begin position="12"/>
        <end position="29"/>
    </location>
</feature>
<keyword evidence="3 6" id="KW-0479">Metal-binding</keyword>
<keyword evidence="5 7" id="KW-0503">Monooxygenase</keyword>
<keyword evidence="8" id="KW-0472">Membrane</keyword>
<comment type="similarity">
    <text evidence="2 7">Belongs to the cytochrome P450 family.</text>
</comment>
<evidence type="ECO:0000256" key="4">
    <source>
        <dbReference type="ARBA" id="ARBA00023004"/>
    </source>
</evidence>
<evidence type="ECO:0000256" key="2">
    <source>
        <dbReference type="ARBA" id="ARBA00010617"/>
    </source>
</evidence>
<dbReference type="VEuPathDB" id="FungiDB:FGRAMPH1_01G09325"/>
<dbReference type="GO" id="GO:0005506">
    <property type="term" value="F:iron ion binding"/>
    <property type="evidence" value="ECO:0007669"/>
    <property type="project" value="InterPro"/>
</dbReference>
<dbReference type="GO" id="GO:0020037">
    <property type="term" value="F:heme binding"/>
    <property type="evidence" value="ECO:0007669"/>
    <property type="project" value="InterPro"/>
</dbReference>
<evidence type="ECO:0000256" key="1">
    <source>
        <dbReference type="ARBA" id="ARBA00001971"/>
    </source>
</evidence>
<evidence type="ECO:0000256" key="3">
    <source>
        <dbReference type="ARBA" id="ARBA00022723"/>
    </source>
</evidence>
<dbReference type="Pfam" id="PF00067">
    <property type="entry name" value="p450"/>
    <property type="match status" value="1"/>
</dbReference>
<keyword evidence="4 6" id="KW-0408">Iron</keyword>